<dbReference type="Proteomes" id="UP000285523">
    <property type="component" value="Unassembled WGS sequence"/>
</dbReference>
<dbReference type="RefSeq" id="WP_119858281.1">
    <property type="nucleotide sequence ID" value="NZ_QYYD01000022.1"/>
</dbReference>
<dbReference type="OrthoDB" id="9815245at2"/>
<reference evidence="1 2" key="1">
    <citation type="submission" date="2018-09" db="EMBL/GenBank/DDBJ databases">
        <title>Draft genome sequence of Rhodopseudomonas palustris 2.1.18.</title>
        <authorList>
            <person name="Robertson S.L."/>
            <person name="Meyer T.E."/>
            <person name="Kyndt J.A."/>
        </authorList>
    </citation>
    <scope>NUCLEOTIDE SEQUENCE [LARGE SCALE GENOMIC DNA]</scope>
    <source>
        <strain evidence="1 2">2.1.18</strain>
    </source>
</reference>
<proteinExistence type="predicted"/>
<name>A0A418V164_RHOPL</name>
<dbReference type="AlphaFoldDB" id="A0A418V164"/>
<comment type="caution">
    <text evidence="1">The sequence shown here is derived from an EMBL/GenBank/DDBJ whole genome shotgun (WGS) entry which is preliminary data.</text>
</comment>
<dbReference type="EMBL" id="QYYD01000022">
    <property type="protein sequence ID" value="RJF69590.1"/>
    <property type="molecule type" value="Genomic_DNA"/>
</dbReference>
<organism evidence="1 2">
    <name type="scientific">Rhodopseudomonas palustris</name>
    <dbReference type="NCBI Taxonomy" id="1076"/>
    <lineage>
        <taxon>Bacteria</taxon>
        <taxon>Pseudomonadati</taxon>
        <taxon>Pseudomonadota</taxon>
        <taxon>Alphaproteobacteria</taxon>
        <taxon>Hyphomicrobiales</taxon>
        <taxon>Nitrobacteraceae</taxon>
        <taxon>Rhodopseudomonas</taxon>
    </lineage>
</organism>
<accession>A0A418V164</accession>
<sequence length="65" mass="6909">MSASAGTIINELTVYDGRVPLGTILETDDGQHQAIKPDGHPFGVFRSRLDASRALSGRGKPPPVH</sequence>
<evidence type="ECO:0000313" key="2">
    <source>
        <dbReference type="Proteomes" id="UP000285523"/>
    </source>
</evidence>
<gene>
    <name evidence="1" type="ORF">D4Q52_19740</name>
</gene>
<evidence type="ECO:0000313" key="1">
    <source>
        <dbReference type="EMBL" id="RJF69590.1"/>
    </source>
</evidence>
<protein>
    <submittedName>
        <fullName evidence="1">Uncharacterized protein</fullName>
    </submittedName>
</protein>